<dbReference type="Gene3D" id="1.20.1290.10">
    <property type="entry name" value="AhpD-like"/>
    <property type="match status" value="1"/>
</dbReference>
<dbReference type="RefSeq" id="WP_160785527.1">
    <property type="nucleotide sequence ID" value="NZ_CP086610.1"/>
</dbReference>
<feature type="domain" description="Carboxymuconolactone decarboxylase-like" evidence="1">
    <location>
        <begin position="13"/>
        <end position="94"/>
    </location>
</feature>
<gene>
    <name evidence="2" type="ORF">GR156_07495</name>
</gene>
<name>A0A6N8TB30_SHIZO</name>
<protein>
    <submittedName>
        <fullName evidence="2">Carboxymuconolactone decarboxylase family protein</fullName>
    </submittedName>
</protein>
<dbReference type="InterPro" id="IPR029032">
    <property type="entry name" value="AhpD-like"/>
</dbReference>
<sequence>MQSRMNNIVTVLPHVMNAMQALQGAAQTSGLPEKTAHLVHLRASQINGCGFCVDLHPRMMKKAGETDRRIFSVAAWREAPFYTDAERAALALTEALTRIADREEPVPDAIWNEAARHYDETALAALVVEIAAINVWNRFNVATRQIAGEWNP</sequence>
<dbReference type="InterPro" id="IPR004675">
    <property type="entry name" value="AhpD_core"/>
</dbReference>
<dbReference type="PANTHER" id="PTHR34846">
    <property type="entry name" value="4-CARBOXYMUCONOLACTONE DECARBOXYLASE FAMILY PROTEIN (AFU_ORTHOLOGUE AFUA_6G11590)"/>
    <property type="match status" value="1"/>
</dbReference>
<evidence type="ECO:0000313" key="3">
    <source>
        <dbReference type="Proteomes" id="UP000440304"/>
    </source>
</evidence>
<accession>A0A6N8TB30</accession>
<evidence type="ECO:0000259" key="1">
    <source>
        <dbReference type="Pfam" id="PF02627"/>
    </source>
</evidence>
<dbReference type="EMBL" id="WUML01000004">
    <property type="protein sequence ID" value="MXO00139.1"/>
    <property type="molecule type" value="Genomic_DNA"/>
</dbReference>
<dbReference type="InterPro" id="IPR003779">
    <property type="entry name" value="CMD-like"/>
</dbReference>
<dbReference type="GO" id="GO:0051920">
    <property type="term" value="F:peroxiredoxin activity"/>
    <property type="evidence" value="ECO:0007669"/>
    <property type="project" value="InterPro"/>
</dbReference>
<dbReference type="NCBIfam" id="TIGR00778">
    <property type="entry name" value="ahpD_dom"/>
    <property type="match status" value="1"/>
</dbReference>
<dbReference type="OrthoDB" id="9801997at2"/>
<organism evidence="2 3">
    <name type="scientific">Shinella zoogloeoides</name>
    <name type="common">Crabtreella saccharophila</name>
    <dbReference type="NCBI Taxonomy" id="352475"/>
    <lineage>
        <taxon>Bacteria</taxon>
        <taxon>Pseudomonadati</taxon>
        <taxon>Pseudomonadota</taxon>
        <taxon>Alphaproteobacteria</taxon>
        <taxon>Hyphomicrobiales</taxon>
        <taxon>Rhizobiaceae</taxon>
        <taxon>Shinella</taxon>
    </lineage>
</organism>
<dbReference type="Proteomes" id="UP000440304">
    <property type="component" value="Unassembled WGS sequence"/>
</dbReference>
<dbReference type="Pfam" id="PF02627">
    <property type="entry name" value="CMD"/>
    <property type="match status" value="1"/>
</dbReference>
<proteinExistence type="predicted"/>
<comment type="caution">
    <text evidence="2">The sequence shown here is derived from an EMBL/GenBank/DDBJ whole genome shotgun (WGS) entry which is preliminary data.</text>
</comment>
<dbReference type="SUPFAM" id="SSF69118">
    <property type="entry name" value="AhpD-like"/>
    <property type="match status" value="1"/>
</dbReference>
<reference evidence="2 3" key="1">
    <citation type="submission" date="2019-12" db="EMBL/GenBank/DDBJ databases">
        <title>Shinella granuli gen. nov., sp. nov., and proposal of the reclassification of Zoogloea ramigera ATCC 19623 as Shinella zoogloeoides sp. nov.</title>
        <authorList>
            <person name="Gao J."/>
        </authorList>
    </citation>
    <scope>NUCLEOTIDE SEQUENCE [LARGE SCALE GENOMIC DNA]</scope>
    <source>
        <strain evidence="2 3">DSM 287</strain>
    </source>
</reference>
<dbReference type="AlphaFoldDB" id="A0A6N8TB30"/>
<evidence type="ECO:0000313" key="2">
    <source>
        <dbReference type="EMBL" id="MXO00139.1"/>
    </source>
</evidence>
<dbReference type="PANTHER" id="PTHR34846:SF7">
    <property type="entry name" value="BLL7811 PROTEIN"/>
    <property type="match status" value="1"/>
</dbReference>